<organism evidence="2 5">
    <name type="scientific">Fimbriiglobus ruber</name>
    <dbReference type="NCBI Taxonomy" id="1908690"/>
    <lineage>
        <taxon>Bacteria</taxon>
        <taxon>Pseudomonadati</taxon>
        <taxon>Planctomycetota</taxon>
        <taxon>Planctomycetia</taxon>
        <taxon>Gemmatales</taxon>
        <taxon>Gemmataceae</taxon>
        <taxon>Fimbriiglobus</taxon>
    </lineage>
</organism>
<dbReference type="EMBL" id="NIDE01000003">
    <property type="protein sequence ID" value="OWK44256.1"/>
    <property type="molecule type" value="Genomic_DNA"/>
</dbReference>
<reference evidence="2" key="2">
    <citation type="journal article" date="2018" name="Appl. Environ. Microbiol.">
        <title>Genome Analysis of Fimbriiglobus ruber SP5(T), a Planctomycete with Confirmed Chitinolytic Capability.</title>
        <authorList>
            <person name="Ravin N.V."/>
            <person name="Rakitin A.L."/>
            <person name="Ivanova A.A."/>
            <person name="Beletsky A.V."/>
            <person name="Kulichevskaya I.S."/>
            <person name="Mardanov A.V."/>
            <person name="Dedysh S.N."/>
        </authorList>
    </citation>
    <scope>NUCLEOTIDE SEQUENCE</scope>
    <source>
        <strain evidence="2">SP5</strain>
    </source>
</reference>
<gene>
    <name evidence="4" type="ORF">FRUB_02188</name>
    <name evidence="3" type="ORF">FRUB_05284</name>
    <name evidence="2" type="ORF">FRUB_05956</name>
    <name evidence="1" type="ORF">FRUB_08292</name>
</gene>
<evidence type="ECO:0000313" key="4">
    <source>
        <dbReference type="EMBL" id="OWK44256.1"/>
    </source>
</evidence>
<evidence type="ECO:0000313" key="1">
    <source>
        <dbReference type="EMBL" id="OWK35729.1"/>
    </source>
</evidence>
<reference evidence="5" key="1">
    <citation type="submission" date="2017-06" db="EMBL/GenBank/DDBJ databases">
        <title>Genome analysis of Fimbriiglobus ruber SP5, the first member of the order Planctomycetales with confirmed chitinolytic capability.</title>
        <authorList>
            <person name="Ravin N.V."/>
            <person name="Rakitin A.L."/>
            <person name="Ivanova A.A."/>
            <person name="Beletsky A.V."/>
            <person name="Kulichevskaya I.S."/>
            <person name="Mardanov A.V."/>
            <person name="Dedysh S.N."/>
        </authorList>
    </citation>
    <scope>NUCLEOTIDE SEQUENCE [LARGE SCALE GENOMIC DNA]</scope>
    <source>
        <strain evidence="5">SP5</strain>
    </source>
</reference>
<sequence>MVARFNTDGLAAVTPRHGGGRVSIDDADARNRILREARRTPTPQHDGTATWSLTLLRKALRTAPDGLPRVSTYTIWRVRHDAKFTFQRTRTWCPTGQAIRKRKAGVVTVTDPETESKKK</sequence>
<evidence type="ECO:0000313" key="2">
    <source>
        <dbReference type="EMBL" id="OWK39393.1"/>
    </source>
</evidence>
<dbReference type="EMBL" id="NIDE01000010">
    <property type="protein sequence ID" value="OWK39393.1"/>
    <property type="molecule type" value="Genomic_DNA"/>
</dbReference>
<name>A0A225DEH0_9BACT</name>
<protein>
    <submittedName>
        <fullName evidence="3">Copper amine oxidase</fullName>
    </submittedName>
</protein>
<evidence type="ECO:0000313" key="3">
    <source>
        <dbReference type="EMBL" id="OWK40365.1"/>
    </source>
</evidence>
<dbReference type="EMBL" id="NIDE01000017">
    <property type="protein sequence ID" value="OWK35729.1"/>
    <property type="molecule type" value="Genomic_DNA"/>
</dbReference>
<comment type="caution">
    <text evidence="2">The sequence shown here is derived from an EMBL/GenBank/DDBJ whole genome shotgun (WGS) entry which is preliminary data.</text>
</comment>
<evidence type="ECO:0000313" key="5">
    <source>
        <dbReference type="Proteomes" id="UP000214646"/>
    </source>
</evidence>
<accession>A0A225DEH0</accession>
<dbReference type="Proteomes" id="UP000214646">
    <property type="component" value="Unassembled WGS sequence"/>
</dbReference>
<proteinExistence type="predicted"/>
<dbReference type="AlphaFoldDB" id="A0A225DEH0"/>
<dbReference type="EMBL" id="NIDE01000008">
    <property type="protein sequence ID" value="OWK40365.1"/>
    <property type="molecule type" value="Genomic_DNA"/>
</dbReference>
<keyword evidence="5" id="KW-1185">Reference proteome</keyword>
<dbReference type="Pfam" id="PF13565">
    <property type="entry name" value="HTH_32"/>
    <property type="match status" value="1"/>
</dbReference>